<dbReference type="SUPFAM" id="SSF54631">
    <property type="entry name" value="CBS-domain pair"/>
    <property type="match status" value="1"/>
</dbReference>
<dbReference type="Gene3D" id="3.10.580.10">
    <property type="entry name" value="CBS-domain"/>
    <property type="match status" value="1"/>
</dbReference>
<dbReference type="InterPro" id="IPR051257">
    <property type="entry name" value="Diverse_CBS-Domain"/>
</dbReference>
<dbReference type="OrthoDB" id="9793295at2"/>
<evidence type="ECO:0000256" key="1">
    <source>
        <dbReference type="ARBA" id="ARBA00023122"/>
    </source>
</evidence>
<comment type="caution">
    <text evidence="4">The sequence shown here is derived from an EMBL/GenBank/DDBJ whole genome shotgun (WGS) entry which is preliminary data.</text>
</comment>
<evidence type="ECO:0000313" key="5">
    <source>
        <dbReference type="Proteomes" id="UP000284006"/>
    </source>
</evidence>
<dbReference type="PROSITE" id="PS51371">
    <property type="entry name" value="CBS"/>
    <property type="match status" value="2"/>
</dbReference>
<keyword evidence="1 2" id="KW-0129">CBS domain</keyword>
<evidence type="ECO:0000259" key="3">
    <source>
        <dbReference type="PROSITE" id="PS51371"/>
    </source>
</evidence>
<evidence type="ECO:0000313" key="4">
    <source>
        <dbReference type="EMBL" id="RJG14882.1"/>
    </source>
</evidence>
<evidence type="ECO:0000256" key="2">
    <source>
        <dbReference type="PROSITE-ProRule" id="PRU00703"/>
    </source>
</evidence>
<dbReference type="InterPro" id="IPR000644">
    <property type="entry name" value="CBS_dom"/>
</dbReference>
<dbReference type="RefSeq" id="WP_119811712.1">
    <property type="nucleotide sequence ID" value="NZ_QYUP01000123.1"/>
</dbReference>
<protein>
    <submittedName>
        <fullName evidence="4">CBS domain-containing protein</fullName>
    </submittedName>
</protein>
<dbReference type="EMBL" id="QYUP01000123">
    <property type="protein sequence ID" value="RJG14882.1"/>
    <property type="molecule type" value="Genomic_DNA"/>
</dbReference>
<reference evidence="4 5" key="1">
    <citation type="submission" date="2018-09" db="EMBL/GenBank/DDBJ databases">
        <authorList>
            <person name="Zhu H."/>
        </authorList>
    </citation>
    <scope>NUCLEOTIDE SEQUENCE [LARGE SCALE GENOMIC DNA]</scope>
    <source>
        <strain evidence="4 5">K1S02-61</strain>
    </source>
</reference>
<dbReference type="SMART" id="SM00116">
    <property type="entry name" value="CBS"/>
    <property type="match status" value="2"/>
</dbReference>
<dbReference type="Pfam" id="PF00571">
    <property type="entry name" value="CBS"/>
    <property type="match status" value="2"/>
</dbReference>
<keyword evidence="5" id="KW-1185">Reference proteome</keyword>
<organism evidence="4 5">
    <name type="scientific">Massilia cavernae</name>
    <dbReference type="NCBI Taxonomy" id="2320864"/>
    <lineage>
        <taxon>Bacteria</taxon>
        <taxon>Pseudomonadati</taxon>
        <taxon>Pseudomonadota</taxon>
        <taxon>Betaproteobacteria</taxon>
        <taxon>Burkholderiales</taxon>
        <taxon>Oxalobacteraceae</taxon>
        <taxon>Telluria group</taxon>
        <taxon>Massilia</taxon>
    </lineage>
</organism>
<dbReference type="Proteomes" id="UP000284006">
    <property type="component" value="Unassembled WGS sequence"/>
</dbReference>
<feature type="domain" description="CBS" evidence="3">
    <location>
        <begin position="75"/>
        <end position="126"/>
    </location>
</feature>
<dbReference type="AlphaFoldDB" id="A0A418XQV5"/>
<dbReference type="PANTHER" id="PTHR43080:SF29">
    <property type="entry name" value="OS02G0818000 PROTEIN"/>
    <property type="match status" value="1"/>
</dbReference>
<accession>A0A418XQV5</accession>
<proteinExistence type="predicted"/>
<sequence length="126" mass="13580">MDKPISTLMSPDVTTVRADDTIEAVGATLRSSGLTFVPVVDAPGDTVLGIISAEDIVRFEGAKRDPASVRAWEICSYKPVEVTADASACDVARLMVERQVHHVVVMDEDSLVGVVSSLDYVKEFIK</sequence>
<feature type="domain" description="CBS" evidence="3">
    <location>
        <begin position="9"/>
        <end position="66"/>
    </location>
</feature>
<dbReference type="InterPro" id="IPR046342">
    <property type="entry name" value="CBS_dom_sf"/>
</dbReference>
<name>A0A418XQV5_9BURK</name>
<dbReference type="PANTHER" id="PTHR43080">
    <property type="entry name" value="CBS DOMAIN-CONTAINING PROTEIN CBSX3, MITOCHONDRIAL"/>
    <property type="match status" value="1"/>
</dbReference>
<gene>
    <name evidence="4" type="ORF">D3872_15830</name>
</gene>